<dbReference type="GO" id="GO:0000166">
    <property type="term" value="F:nucleotide binding"/>
    <property type="evidence" value="ECO:0007669"/>
    <property type="project" value="InterPro"/>
</dbReference>
<evidence type="ECO:0000313" key="13">
    <source>
        <dbReference type="EMBL" id="GGB18754.1"/>
    </source>
</evidence>
<comment type="similarity">
    <text evidence="3 11">Belongs to the CobT family.</text>
</comment>
<dbReference type="RefSeq" id="WP_188584877.1">
    <property type="nucleotide sequence ID" value="NZ_BMGC01000002.1"/>
</dbReference>
<name>A0A916SXN5_9ACTN</name>
<evidence type="ECO:0000313" key="14">
    <source>
        <dbReference type="Proteomes" id="UP000621454"/>
    </source>
</evidence>
<dbReference type="CDD" id="cd00544">
    <property type="entry name" value="CobU"/>
    <property type="match status" value="1"/>
</dbReference>
<evidence type="ECO:0000256" key="12">
    <source>
        <dbReference type="SAM" id="MobiDB-lite"/>
    </source>
</evidence>
<dbReference type="PANTHER" id="PTHR43463:SF1">
    <property type="entry name" value="NICOTINATE-NUCLEOTIDE--DIMETHYLBENZIMIDAZOLE PHOSPHORIBOSYLTRANSFERASE"/>
    <property type="match status" value="1"/>
</dbReference>
<dbReference type="Gene3D" id="3.40.50.10210">
    <property type="match status" value="1"/>
</dbReference>
<evidence type="ECO:0000256" key="4">
    <source>
        <dbReference type="ARBA" id="ARBA00011991"/>
    </source>
</evidence>
<dbReference type="EMBL" id="BMGC01000002">
    <property type="protein sequence ID" value="GGB18754.1"/>
    <property type="molecule type" value="Genomic_DNA"/>
</dbReference>
<feature type="compositionally biased region" description="Low complexity" evidence="12">
    <location>
        <begin position="622"/>
        <end position="635"/>
    </location>
</feature>
<dbReference type="NCBIfam" id="NF000996">
    <property type="entry name" value="PRK00105.1"/>
    <property type="match status" value="1"/>
</dbReference>
<dbReference type="InterPro" id="IPR023195">
    <property type="entry name" value="Nict_dMeBzImd_PRibTrfase_N"/>
</dbReference>
<evidence type="ECO:0000256" key="2">
    <source>
        <dbReference type="ARBA" id="ARBA00005049"/>
    </source>
</evidence>
<proteinExistence type="inferred from homology"/>
<reference evidence="13" key="1">
    <citation type="journal article" date="2014" name="Int. J. Syst. Evol. Microbiol.">
        <title>Complete genome sequence of Corynebacterium casei LMG S-19264T (=DSM 44701T), isolated from a smear-ripened cheese.</title>
        <authorList>
            <consortium name="US DOE Joint Genome Institute (JGI-PGF)"/>
            <person name="Walter F."/>
            <person name="Albersmeier A."/>
            <person name="Kalinowski J."/>
            <person name="Ruckert C."/>
        </authorList>
    </citation>
    <scope>NUCLEOTIDE SEQUENCE</scope>
    <source>
        <strain evidence="13">CGMCC 1.12827</strain>
    </source>
</reference>
<keyword evidence="8 11" id="KW-0808">Transferase</keyword>
<evidence type="ECO:0000256" key="9">
    <source>
        <dbReference type="ARBA" id="ARBA00030686"/>
    </source>
</evidence>
<comment type="pathway">
    <text evidence="2 11">Nucleoside biosynthesis; alpha-ribazole biosynthesis; alpha-ribazole from 5,6-dimethylbenzimidazole: step 1/2.</text>
</comment>
<comment type="function">
    <text evidence="1 11">Catalyzes the synthesis of alpha-ribazole-5'-phosphate from nicotinate mononucleotide (NAMN) and 5,6-dimethylbenzimidazole (DMB).</text>
</comment>
<evidence type="ECO:0000256" key="8">
    <source>
        <dbReference type="ARBA" id="ARBA00022679"/>
    </source>
</evidence>
<dbReference type="Gene3D" id="3.40.50.300">
    <property type="entry name" value="P-loop containing nucleotide triphosphate hydrolases"/>
    <property type="match status" value="1"/>
</dbReference>
<dbReference type="AlphaFoldDB" id="A0A916SXN5"/>
<dbReference type="EC" id="2.4.2.21" evidence="4 11"/>
<evidence type="ECO:0000256" key="1">
    <source>
        <dbReference type="ARBA" id="ARBA00002197"/>
    </source>
</evidence>
<evidence type="ECO:0000256" key="7">
    <source>
        <dbReference type="ARBA" id="ARBA00022676"/>
    </source>
</evidence>
<dbReference type="InterPro" id="IPR017846">
    <property type="entry name" value="Nict_dMeBzImd_PRibTrfase_bact"/>
</dbReference>
<keyword evidence="6 11" id="KW-0169">Cobalamin biosynthesis</keyword>
<dbReference type="InterPro" id="IPR036087">
    <property type="entry name" value="Nict_dMeBzImd_PRibTrfase_sf"/>
</dbReference>
<dbReference type="GO" id="GO:0043752">
    <property type="term" value="F:adenosylcobinamide kinase activity"/>
    <property type="evidence" value="ECO:0007669"/>
    <property type="project" value="InterPro"/>
</dbReference>
<dbReference type="CDD" id="cd02439">
    <property type="entry name" value="DMB-PRT_CobT"/>
    <property type="match status" value="1"/>
</dbReference>
<evidence type="ECO:0000256" key="3">
    <source>
        <dbReference type="ARBA" id="ARBA00007110"/>
    </source>
</evidence>
<dbReference type="Proteomes" id="UP000621454">
    <property type="component" value="Unassembled WGS sequence"/>
</dbReference>
<evidence type="ECO:0000256" key="11">
    <source>
        <dbReference type="HAMAP-Rule" id="MF_00230"/>
    </source>
</evidence>
<gene>
    <name evidence="11" type="primary">cobT</name>
    <name evidence="13" type="ORF">GCM10011489_03600</name>
</gene>
<feature type="compositionally biased region" description="Acidic residues" evidence="12">
    <location>
        <begin position="610"/>
        <end position="621"/>
    </location>
</feature>
<comment type="caution">
    <text evidence="13">The sequence shown here is derived from an EMBL/GenBank/DDBJ whole genome shotgun (WGS) entry which is preliminary data.</text>
</comment>
<protein>
    <recommendedName>
        <fullName evidence="5 11">Nicotinate-nucleotide--dimethylbenzimidazole phosphoribosyltransferase</fullName>
        <shortName evidence="11">NN:DBI PRT</shortName>
        <ecNumber evidence="4 11">2.4.2.21</ecNumber>
    </recommendedName>
    <alternativeName>
        <fullName evidence="9 11">N(1)-alpha-phosphoribosyltransferase</fullName>
    </alternativeName>
</protein>
<dbReference type="SUPFAM" id="SSF52733">
    <property type="entry name" value="Nicotinate mononucleotide:5,6-dimethylbenzimidazole phosphoribosyltransferase (CobT)"/>
    <property type="match status" value="1"/>
</dbReference>
<dbReference type="NCBIfam" id="TIGR03160">
    <property type="entry name" value="cobT_DBIPRT"/>
    <property type="match status" value="1"/>
</dbReference>
<evidence type="ECO:0000256" key="5">
    <source>
        <dbReference type="ARBA" id="ARBA00015486"/>
    </source>
</evidence>
<feature type="active site" description="Proton acceptor" evidence="11">
    <location>
        <position position="571"/>
    </location>
</feature>
<dbReference type="Pfam" id="PF02277">
    <property type="entry name" value="DBI_PRT"/>
    <property type="match status" value="1"/>
</dbReference>
<sequence length="635" mass="65393">MRTLVLGGIRSGKSEIAEQLVSQHDSVRYVATAVQTAGLDPQFRERVTRHRDRRPAGWTTVESIDLPEVLATPAPATLVDDLGNWVSGQLDAAGGWDDESVDLQEKISALTEAVASADGDVVLVSPEVGLTVVAPTAAGRRFQDDLGSVNRAVAAVCDRVLFVVAGKVLDITGTDITGTGTDTGTDTDTSTDEKLRAADPVTPAATDDEHTVAAEEIVAEDIVTAGLTAPVPAAATAIPDVETSAAGDPVRGDLTLESAADFPDVTPPSYERIEAAKARELTLTKPAGSLGRLEDIAVWAAGCQDRASAHPFVDPVVVVFAGDHGVAANGVSAYPPEVTVQMAANIISGGAAVNVLAARAGARVRLEDLAIDADTDPSISRFKVRRSSGDLRNTDSLTEQEAAAAIAAGRAIADEQVDRGADLLIAGDLGIGNTTAAAVIIGTLTSTEPVVVVGRGTGIDDAGWMRKTAAIRDGMWRAKYHRFDPPRLLATVAGADIAAMAGFLAQAAVRRTPVILDGVVVTAAALVADRMAPGARSWWIAGHESHEPAHPIALSWLDLTPVLRLDMRLGEGTGALTALPVVQSALATLESMATFADAGVSTADGPGEIGDSDTEGTDTEGTDTGAHSDAAAAAR</sequence>
<organism evidence="13 14">
    <name type="scientific">Gordonia jinhuaensis</name>
    <dbReference type="NCBI Taxonomy" id="1517702"/>
    <lineage>
        <taxon>Bacteria</taxon>
        <taxon>Bacillati</taxon>
        <taxon>Actinomycetota</taxon>
        <taxon>Actinomycetes</taxon>
        <taxon>Mycobacteriales</taxon>
        <taxon>Gordoniaceae</taxon>
        <taxon>Gordonia</taxon>
    </lineage>
</organism>
<accession>A0A916SXN5</accession>
<feature type="region of interest" description="Disordered" evidence="12">
    <location>
        <begin position="599"/>
        <end position="635"/>
    </location>
</feature>
<dbReference type="PANTHER" id="PTHR43463">
    <property type="entry name" value="NICOTINATE-NUCLEOTIDE--DIMETHYLBENZIMIDAZOLE PHOSPHORIBOSYLTRANSFERASE"/>
    <property type="match status" value="1"/>
</dbReference>
<keyword evidence="14" id="KW-1185">Reference proteome</keyword>
<evidence type="ECO:0000256" key="6">
    <source>
        <dbReference type="ARBA" id="ARBA00022573"/>
    </source>
</evidence>
<dbReference type="Pfam" id="PF02283">
    <property type="entry name" value="CobU"/>
    <property type="match status" value="1"/>
</dbReference>
<dbReference type="InterPro" id="IPR027417">
    <property type="entry name" value="P-loop_NTPase"/>
</dbReference>
<dbReference type="InterPro" id="IPR003200">
    <property type="entry name" value="Nict_dMeBzImd_PRibTrfase"/>
</dbReference>
<evidence type="ECO:0000256" key="10">
    <source>
        <dbReference type="ARBA" id="ARBA00047340"/>
    </source>
</evidence>
<dbReference type="GO" id="GO:0009236">
    <property type="term" value="P:cobalamin biosynthetic process"/>
    <property type="evidence" value="ECO:0007669"/>
    <property type="project" value="UniProtKB-UniRule"/>
</dbReference>
<dbReference type="HAMAP" id="MF_00230">
    <property type="entry name" value="CobT"/>
    <property type="match status" value="1"/>
</dbReference>
<dbReference type="GO" id="GO:0008939">
    <property type="term" value="F:nicotinate-nucleotide-dimethylbenzimidazole phosphoribosyltransferase activity"/>
    <property type="evidence" value="ECO:0007669"/>
    <property type="project" value="UniProtKB-UniRule"/>
</dbReference>
<dbReference type="SUPFAM" id="SSF52540">
    <property type="entry name" value="P-loop containing nucleoside triphosphate hydrolases"/>
    <property type="match status" value="1"/>
</dbReference>
<dbReference type="InterPro" id="IPR003203">
    <property type="entry name" value="CobU/CobP"/>
</dbReference>
<comment type="catalytic activity">
    <reaction evidence="10 11">
        <text>5,6-dimethylbenzimidazole + nicotinate beta-D-ribonucleotide = alpha-ribazole 5'-phosphate + nicotinate + H(+)</text>
        <dbReference type="Rhea" id="RHEA:11196"/>
        <dbReference type="ChEBI" id="CHEBI:15378"/>
        <dbReference type="ChEBI" id="CHEBI:15890"/>
        <dbReference type="ChEBI" id="CHEBI:32544"/>
        <dbReference type="ChEBI" id="CHEBI:57502"/>
        <dbReference type="ChEBI" id="CHEBI:57918"/>
        <dbReference type="EC" id="2.4.2.21"/>
    </reaction>
</comment>
<dbReference type="Gene3D" id="1.10.1610.10">
    <property type="match status" value="1"/>
</dbReference>
<keyword evidence="7 11" id="KW-0328">Glycosyltransferase</keyword>
<reference evidence="13" key="2">
    <citation type="submission" date="2020-09" db="EMBL/GenBank/DDBJ databases">
        <authorList>
            <person name="Sun Q."/>
            <person name="Zhou Y."/>
        </authorList>
    </citation>
    <scope>NUCLEOTIDE SEQUENCE</scope>
    <source>
        <strain evidence="13">CGMCC 1.12827</strain>
    </source>
</reference>